<gene>
    <name evidence="2" type="ORF">DEA61_06715</name>
</gene>
<dbReference type="RefSeq" id="WP_278429113.1">
    <property type="nucleotide sequence ID" value="NZ_DOLB01000098.1"/>
</dbReference>
<name>A0A357VM94_9THEO</name>
<sequence length="582" mass="67048">MIKSYPDIPIERDEDDLLGISIFVDSLSEFILKCTTPMTIAIQGDWGSGKTSIMNMIKRRIEKNVITVWFNTWQSSQFKMASELPISLLSYLIEKISDESGKQNMLNTISKVLKSAALFTSKVVVENLAGETLANVVGSLGSNPMLDYAREIDNIKKEFQSIVAKRTEKEGKERVVIFIDDLDRLAPDVAVEVLEVLKLFLDVEKCVFVLAVDYEVVSQGIKKKFGDMVPEEKSKSFFDKIIQLPFRVPLEYYQVDRFVERTLNDWGLNADQKEIGIYKDLIINSIGANPRSMKRLFNSFQLLKEIAAKRSSNQQISNNTLRLLFAILCMQMVHEDLYVYLLNHKDEFLDEGFFNVEDSKSLASKIYGESRDYDAKKAEKMFSFYEAFLKAAQLDEDESLSEEEIRNIYEILNLSSITSHSAVDSTEGQDSFLRYICRGVAKELVNIINKKIRNGFSLYQGRNSLEAHCQRQISINDFILTIDFEIIPKDDGLWLKFKVFNYRYKDKKWFEENFDKIFNGLNYIKETENPSCLIVTLFNEAIFDNVKTSKIDYSKIAKCAYDKTSETLKEVLRRLDSLAKIE</sequence>
<dbReference type="Pfam" id="PF07693">
    <property type="entry name" value="KAP_NTPase"/>
    <property type="match status" value="1"/>
</dbReference>
<dbReference type="SUPFAM" id="SSF52540">
    <property type="entry name" value="P-loop containing nucleoside triphosphate hydrolases"/>
    <property type="match status" value="1"/>
</dbReference>
<dbReference type="InterPro" id="IPR011646">
    <property type="entry name" value="KAP_P-loop"/>
</dbReference>
<comment type="caution">
    <text evidence="2">The sequence shown here is derived from an EMBL/GenBank/DDBJ whole genome shotgun (WGS) entry which is preliminary data.</text>
</comment>
<protein>
    <recommendedName>
        <fullName evidence="1">KAP NTPase domain-containing protein</fullName>
    </recommendedName>
</protein>
<dbReference type="EMBL" id="DOLB01000098">
    <property type="protein sequence ID" value="HBT49505.1"/>
    <property type="molecule type" value="Genomic_DNA"/>
</dbReference>
<organism evidence="2 3">
    <name type="scientific">Caldanaerobacter subterraneus</name>
    <dbReference type="NCBI Taxonomy" id="911092"/>
    <lineage>
        <taxon>Bacteria</taxon>
        <taxon>Bacillati</taxon>
        <taxon>Bacillota</taxon>
        <taxon>Clostridia</taxon>
        <taxon>Thermoanaerobacterales</taxon>
        <taxon>Thermoanaerobacteraceae</taxon>
        <taxon>Caldanaerobacter</taxon>
    </lineage>
</organism>
<evidence type="ECO:0000259" key="1">
    <source>
        <dbReference type="Pfam" id="PF07693"/>
    </source>
</evidence>
<dbReference type="Gene3D" id="3.40.50.300">
    <property type="entry name" value="P-loop containing nucleotide triphosphate hydrolases"/>
    <property type="match status" value="1"/>
</dbReference>
<dbReference type="PANTHER" id="PTHR22674">
    <property type="entry name" value="NTPASE, KAP FAMILY P-LOOP DOMAIN-CONTAINING 1"/>
    <property type="match status" value="1"/>
</dbReference>
<accession>A0A357VM94</accession>
<dbReference type="PANTHER" id="PTHR22674:SF6">
    <property type="entry name" value="NTPASE KAP FAMILY P-LOOP DOMAIN-CONTAINING PROTEIN 1"/>
    <property type="match status" value="1"/>
</dbReference>
<dbReference type="Proteomes" id="UP000264445">
    <property type="component" value="Unassembled WGS sequence"/>
</dbReference>
<evidence type="ECO:0000313" key="2">
    <source>
        <dbReference type="EMBL" id="HBT49505.1"/>
    </source>
</evidence>
<proteinExistence type="predicted"/>
<evidence type="ECO:0000313" key="3">
    <source>
        <dbReference type="Proteomes" id="UP000264445"/>
    </source>
</evidence>
<feature type="domain" description="KAP NTPase" evidence="1">
    <location>
        <begin position="23"/>
        <end position="306"/>
    </location>
</feature>
<dbReference type="AlphaFoldDB" id="A0A357VM94"/>
<dbReference type="InterPro" id="IPR027417">
    <property type="entry name" value="P-loop_NTPase"/>
</dbReference>
<dbReference type="InterPro" id="IPR052754">
    <property type="entry name" value="NTPase_KAP_P-loop"/>
</dbReference>
<reference evidence="2 3" key="1">
    <citation type="journal article" date="2018" name="Nat. Biotechnol.">
        <title>A standardized bacterial taxonomy based on genome phylogeny substantially revises the tree of life.</title>
        <authorList>
            <person name="Parks D.H."/>
            <person name="Chuvochina M."/>
            <person name="Waite D.W."/>
            <person name="Rinke C."/>
            <person name="Skarshewski A."/>
            <person name="Chaumeil P.A."/>
            <person name="Hugenholtz P."/>
        </authorList>
    </citation>
    <scope>NUCLEOTIDE SEQUENCE [LARGE SCALE GENOMIC DNA]</scope>
    <source>
        <strain evidence="2">UBA12544</strain>
    </source>
</reference>